<dbReference type="EMBL" id="JASCZI010091131">
    <property type="protein sequence ID" value="MED6149118.1"/>
    <property type="molecule type" value="Genomic_DNA"/>
</dbReference>
<comment type="caution">
    <text evidence="5">Lacks conserved residue(s) required for the propagation of feature annotation.</text>
</comment>
<evidence type="ECO:0000256" key="6">
    <source>
        <dbReference type="SAM" id="SignalP"/>
    </source>
</evidence>
<dbReference type="InterPro" id="IPR001881">
    <property type="entry name" value="EGF-like_Ca-bd_dom"/>
</dbReference>
<name>A0ABU6TMN8_9FABA</name>
<keyword evidence="4" id="KW-1015">Disulfide bond</keyword>
<accession>A0ABU6TMN8</accession>
<dbReference type="Pfam" id="PF13947">
    <property type="entry name" value="GUB_WAK_bind"/>
    <property type="match status" value="1"/>
</dbReference>
<keyword evidence="2 5" id="KW-0245">EGF-like domain</keyword>
<evidence type="ECO:0000256" key="1">
    <source>
        <dbReference type="ARBA" id="ARBA00004167"/>
    </source>
</evidence>
<dbReference type="PROSITE" id="PS01187">
    <property type="entry name" value="EGF_CA"/>
    <property type="match status" value="1"/>
</dbReference>
<proteinExistence type="predicted"/>
<feature type="signal peptide" evidence="6">
    <location>
        <begin position="1"/>
        <end position="22"/>
    </location>
</feature>
<gene>
    <name evidence="8" type="ORF">PIB30_059390</name>
</gene>
<dbReference type="InterPro" id="IPR025287">
    <property type="entry name" value="WAK_GUB"/>
</dbReference>
<dbReference type="Gene3D" id="2.10.25.10">
    <property type="entry name" value="Laminin"/>
    <property type="match status" value="2"/>
</dbReference>
<dbReference type="PROSITE" id="PS50026">
    <property type="entry name" value="EGF_3"/>
    <property type="match status" value="1"/>
</dbReference>
<dbReference type="PANTHER" id="PTHR33491">
    <property type="entry name" value="OSJNBA0016N04.9 PROTEIN"/>
    <property type="match status" value="1"/>
</dbReference>
<evidence type="ECO:0000256" key="2">
    <source>
        <dbReference type="ARBA" id="ARBA00022536"/>
    </source>
</evidence>
<dbReference type="SUPFAM" id="SSF57196">
    <property type="entry name" value="EGF/Laminin"/>
    <property type="match status" value="1"/>
</dbReference>
<sequence length="369" mass="41350">MELRVMMMVIVALLVPLGVVAATNVLDYNQTLDGCQSVCGVQIPYPFGIGKSKTTGKNCFMDERFELTCEKNSILKSGEFHVTSINVTKGQLEMLAPVSKYCIDGRIEETKLTSIPSFTVSANENKFITVGCDAFGYLNSSYGGRIYSTGCLSRCYGHSDDIVSGMCSGFGCCQMDIPPNMVNISFQAASFSDFKESLSFNNFSYSFIVKNGNYTFNKEHLKKMPLQFHKVPVIYDWSVGNDQTGKGACKDNSECVKSNSNDESGGYQCRCKRGFEGNPYHPHDIDECERRNHTCPSDHNCHNTVGSYECICPKGQFEDEKRTCREKNNNALPKYAIVKKMWEDEVHHGGEEEQISWGGFKIFRNRIPL</sequence>
<dbReference type="InterPro" id="IPR018097">
    <property type="entry name" value="EGF_Ca-bd_CS"/>
</dbReference>
<evidence type="ECO:0000313" key="8">
    <source>
        <dbReference type="EMBL" id="MED6149118.1"/>
    </source>
</evidence>
<evidence type="ECO:0000259" key="7">
    <source>
        <dbReference type="PROSITE" id="PS50026"/>
    </source>
</evidence>
<dbReference type="Proteomes" id="UP001341840">
    <property type="component" value="Unassembled WGS sequence"/>
</dbReference>
<dbReference type="SMART" id="SM00179">
    <property type="entry name" value="EGF_CA"/>
    <property type="match status" value="1"/>
</dbReference>
<evidence type="ECO:0000256" key="5">
    <source>
        <dbReference type="PROSITE-ProRule" id="PRU00076"/>
    </source>
</evidence>
<evidence type="ECO:0000256" key="4">
    <source>
        <dbReference type="ARBA" id="ARBA00023157"/>
    </source>
</evidence>
<dbReference type="InterPro" id="IPR049883">
    <property type="entry name" value="NOTCH1_EGF-like"/>
</dbReference>
<dbReference type="Pfam" id="PF07645">
    <property type="entry name" value="EGF_CA"/>
    <property type="match status" value="1"/>
</dbReference>
<organism evidence="8 9">
    <name type="scientific">Stylosanthes scabra</name>
    <dbReference type="NCBI Taxonomy" id="79078"/>
    <lineage>
        <taxon>Eukaryota</taxon>
        <taxon>Viridiplantae</taxon>
        <taxon>Streptophyta</taxon>
        <taxon>Embryophyta</taxon>
        <taxon>Tracheophyta</taxon>
        <taxon>Spermatophyta</taxon>
        <taxon>Magnoliopsida</taxon>
        <taxon>eudicotyledons</taxon>
        <taxon>Gunneridae</taxon>
        <taxon>Pentapetalae</taxon>
        <taxon>rosids</taxon>
        <taxon>fabids</taxon>
        <taxon>Fabales</taxon>
        <taxon>Fabaceae</taxon>
        <taxon>Papilionoideae</taxon>
        <taxon>50 kb inversion clade</taxon>
        <taxon>dalbergioids sensu lato</taxon>
        <taxon>Dalbergieae</taxon>
        <taxon>Pterocarpus clade</taxon>
        <taxon>Stylosanthes</taxon>
    </lineage>
</organism>
<reference evidence="8 9" key="1">
    <citation type="journal article" date="2023" name="Plants (Basel)">
        <title>Bridging the Gap: Combining Genomics and Transcriptomics Approaches to Understand Stylosanthes scabra, an Orphan Legume from the Brazilian Caatinga.</title>
        <authorList>
            <person name="Ferreira-Neto J.R.C."/>
            <person name="da Silva M.D."/>
            <person name="Binneck E."/>
            <person name="de Melo N.F."/>
            <person name="da Silva R.H."/>
            <person name="de Melo A.L.T.M."/>
            <person name="Pandolfi V."/>
            <person name="Bustamante F.O."/>
            <person name="Brasileiro-Vidal A.C."/>
            <person name="Benko-Iseppon A.M."/>
        </authorList>
    </citation>
    <scope>NUCLEOTIDE SEQUENCE [LARGE SCALE GENOMIC DNA]</scope>
    <source>
        <tissue evidence="8">Leaves</tissue>
    </source>
</reference>
<dbReference type="InterPro" id="IPR000152">
    <property type="entry name" value="EGF-type_Asp/Asn_hydroxyl_site"/>
</dbReference>
<dbReference type="PROSITE" id="PS00010">
    <property type="entry name" value="ASX_HYDROXYL"/>
    <property type="match status" value="1"/>
</dbReference>
<feature type="domain" description="EGF-like" evidence="7">
    <location>
        <begin position="284"/>
        <end position="325"/>
    </location>
</feature>
<dbReference type="InterPro" id="IPR000742">
    <property type="entry name" value="EGF"/>
</dbReference>
<feature type="chain" id="PRO_5045254628" description="EGF-like domain-containing protein" evidence="6">
    <location>
        <begin position="23"/>
        <end position="369"/>
    </location>
</feature>
<evidence type="ECO:0000313" key="9">
    <source>
        <dbReference type="Proteomes" id="UP001341840"/>
    </source>
</evidence>
<keyword evidence="3 6" id="KW-0732">Signal</keyword>
<keyword evidence="9" id="KW-1185">Reference proteome</keyword>
<dbReference type="CDD" id="cd00054">
    <property type="entry name" value="EGF_CA"/>
    <property type="match status" value="1"/>
</dbReference>
<comment type="caution">
    <text evidence="8">The sequence shown here is derived from an EMBL/GenBank/DDBJ whole genome shotgun (WGS) entry which is preliminary data.</text>
</comment>
<evidence type="ECO:0000256" key="3">
    <source>
        <dbReference type="ARBA" id="ARBA00022729"/>
    </source>
</evidence>
<protein>
    <recommendedName>
        <fullName evidence="7">EGF-like domain-containing protein</fullName>
    </recommendedName>
</protein>
<comment type="subcellular location">
    <subcellularLocation>
        <location evidence="1">Membrane</location>
        <topology evidence="1">Single-pass membrane protein</topology>
    </subcellularLocation>
</comment>